<accession>A0A485K4I5</accession>
<name>A0A485K4I5_9STRA</name>
<evidence type="ECO:0000313" key="3">
    <source>
        <dbReference type="Proteomes" id="UP000332933"/>
    </source>
</evidence>
<evidence type="ECO:0000313" key="1">
    <source>
        <dbReference type="EMBL" id="KAF0719793.1"/>
    </source>
</evidence>
<gene>
    <name evidence="2" type="primary">Aste57867_792</name>
    <name evidence="1" type="ORF">As57867_000791</name>
    <name evidence="2" type="ORF">ASTE57867_792</name>
</gene>
<proteinExistence type="predicted"/>
<reference evidence="2 3" key="1">
    <citation type="submission" date="2019-03" db="EMBL/GenBank/DDBJ databases">
        <authorList>
            <person name="Gaulin E."/>
            <person name="Dumas B."/>
        </authorList>
    </citation>
    <scope>NUCLEOTIDE SEQUENCE [LARGE SCALE GENOMIC DNA]</scope>
    <source>
        <strain evidence="2">CBS 568.67</strain>
    </source>
</reference>
<keyword evidence="3" id="KW-1185">Reference proteome</keyword>
<dbReference type="InterPro" id="IPR032675">
    <property type="entry name" value="LRR_dom_sf"/>
</dbReference>
<sequence length="453" mass="50171">MTDTVRLPLDVLVKIGLWLPEASSFFAFLDALGSLAARGPLDVFWQLGSIYPRHDDLWPTLVLTEEMFKHHGRLVASAIALASHVVVVDLACDIDWFHDHVGRHTTITWNAAFPSFSGVHDVSLHAWFDLWAGLPITTLVLRTELLLTSDITSLLCTALPRCRRVTTLEIQSAPSLSTIFEQGALPPMLVNLTIDVPAPCRFTAMSLAKAIQWLATAPVQRVEWTCSFSTGDVEPSIQNTFFAALFTSPSLDYMALSGWNLSHLDTSTLPMPSLAMRELRLDGVDLKSTDIVTLAHAVRHSPSLEHLCLRLDNHTDPSATYAVYGPACEQLLAACVHVKTLELAACYLWDPHWHRLAPHLQSTKLESIALPDNGIANQGAVWIGRAIQTHATLINVQLDHNEIGLASAVTLIHCLSHRRVRASIDLTWNRRLSDDDKHQLRALAIQHDVNLLV</sequence>
<dbReference type="EMBL" id="VJMH01000048">
    <property type="protein sequence ID" value="KAF0719793.1"/>
    <property type="molecule type" value="Genomic_DNA"/>
</dbReference>
<evidence type="ECO:0000313" key="2">
    <source>
        <dbReference type="EMBL" id="VFT78016.1"/>
    </source>
</evidence>
<dbReference type="Proteomes" id="UP000332933">
    <property type="component" value="Unassembled WGS sequence"/>
</dbReference>
<dbReference type="AlphaFoldDB" id="A0A485K4I5"/>
<reference evidence="1" key="2">
    <citation type="submission" date="2019-06" db="EMBL/GenBank/DDBJ databases">
        <title>Genomics analysis of Aphanomyces spp. identifies a new class of oomycete effector associated with host adaptation.</title>
        <authorList>
            <person name="Gaulin E."/>
        </authorList>
    </citation>
    <scope>NUCLEOTIDE SEQUENCE</scope>
    <source>
        <strain evidence="1">CBS 578.67</strain>
    </source>
</reference>
<organism evidence="2 3">
    <name type="scientific">Aphanomyces stellatus</name>
    <dbReference type="NCBI Taxonomy" id="120398"/>
    <lineage>
        <taxon>Eukaryota</taxon>
        <taxon>Sar</taxon>
        <taxon>Stramenopiles</taxon>
        <taxon>Oomycota</taxon>
        <taxon>Saprolegniomycetes</taxon>
        <taxon>Saprolegniales</taxon>
        <taxon>Verrucalvaceae</taxon>
        <taxon>Aphanomyces</taxon>
    </lineage>
</organism>
<dbReference type="SUPFAM" id="SSF52047">
    <property type="entry name" value="RNI-like"/>
    <property type="match status" value="1"/>
</dbReference>
<protein>
    <submittedName>
        <fullName evidence="2">Aste57867_792 protein</fullName>
    </submittedName>
</protein>
<dbReference type="OrthoDB" id="62717at2759"/>
<dbReference type="EMBL" id="CAADRA010000048">
    <property type="protein sequence ID" value="VFT78016.1"/>
    <property type="molecule type" value="Genomic_DNA"/>
</dbReference>
<dbReference type="Gene3D" id="3.80.10.10">
    <property type="entry name" value="Ribonuclease Inhibitor"/>
    <property type="match status" value="1"/>
</dbReference>